<comment type="caution">
    <text evidence="1">The sequence shown here is derived from an EMBL/GenBank/DDBJ whole genome shotgun (WGS) entry which is preliminary data.</text>
</comment>
<name>A0AA36GS86_CYLNA</name>
<organism evidence="1 2">
    <name type="scientific">Cylicocyclus nassatus</name>
    <name type="common">Nematode worm</name>
    <dbReference type="NCBI Taxonomy" id="53992"/>
    <lineage>
        <taxon>Eukaryota</taxon>
        <taxon>Metazoa</taxon>
        <taxon>Ecdysozoa</taxon>
        <taxon>Nematoda</taxon>
        <taxon>Chromadorea</taxon>
        <taxon>Rhabditida</taxon>
        <taxon>Rhabditina</taxon>
        <taxon>Rhabditomorpha</taxon>
        <taxon>Strongyloidea</taxon>
        <taxon>Strongylidae</taxon>
        <taxon>Cylicocyclus</taxon>
    </lineage>
</organism>
<keyword evidence="2" id="KW-1185">Reference proteome</keyword>
<evidence type="ECO:0000313" key="1">
    <source>
        <dbReference type="EMBL" id="CAJ0597221.1"/>
    </source>
</evidence>
<proteinExistence type="predicted"/>
<dbReference type="AlphaFoldDB" id="A0AA36GS86"/>
<accession>A0AA36GS86</accession>
<protein>
    <submittedName>
        <fullName evidence="1">Uncharacterized protein</fullName>
    </submittedName>
</protein>
<evidence type="ECO:0000313" key="2">
    <source>
        <dbReference type="Proteomes" id="UP001176961"/>
    </source>
</evidence>
<sequence>MTFVVVFLGATLNIDHSQRLLTEVEIYLISKKEPSTLPENASLLMYIASLECAVTHGNGVTYRIQARRAS</sequence>
<reference evidence="1" key="1">
    <citation type="submission" date="2023-07" db="EMBL/GenBank/DDBJ databases">
        <authorList>
            <consortium name="CYATHOMIX"/>
        </authorList>
    </citation>
    <scope>NUCLEOTIDE SEQUENCE</scope>
    <source>
        <strain evidence="1">N/A</strain>
    </source>
</reference>
<dbReference type="Proteomes" id="UP001176961">
    <property type="component" value="Unassembled WGS sequence"/>
</dbReference>
<gene>
    <name evidence="1" type="ORF">CYNAS_LOCUS9204</name>
</gene>
<dbReference type="EMBL" id="CATQJL010000223">
    <property type="protein sequence ID" value="CAJ0597221.1"/>
    <property type="molecule type" value="Genomic_DNA"/>
</dbReference>